<dbReference type="AlphaFoldDB" id="A0A6C0EH16"/>
<organism evidence="1">
    <name type="scientific">viral metagenome</name>
    <dbReference type="NCBI Taxonomy" id="1070528"/>
    <lineage>
        <taxon>unclassified sequences</taxon>
        <taxon>metagenomes</taxon>
        <taxon>organismal metagenomes</taxon>
    </lineage>
</organism>
<name>A0A6C0EH16_9ZZZZ</name>
<accession>A0A6C0EH16</accession>
<dbReference type="EMBL" id="MN738851">
    <property type="protein sequence ID" value="QHT28052.1"/>
    <property type="molecule type" value="Genomic_DNA"/>
</dbReference>
<sequence>MGISIVPNVYECQKYNIYNDSNYNRYCYSSNYRVDCSSFTSIEIENVINHLENICFKGKRHLKRGHGIQVLSNKNVCLYLRDHDDVALLTPLQHMFMKRHGNIEENI</sequence>
<reference evidence="1" key="1">
    <citation type="journal article" date="2020" name="Nature">
        <title>Giant virus diversity and host interactions through global metagenomics.</title>
        <authorList>
            <person name="Schulz F."/>
            <person name="Roux S."/>
            <person name="Paez-Espino D."/>
            <person name="Jungbluth S."/>
            <person name="Walsh D.A."/>
            <person name="Denef V.J."/>
            <person name="McMahon K.D."/>
            <person name="Konstantinidis K.T."/>
            <person name="Eloe-Fadrosh E.A."/>
            <person name="Kyrpides N.C."/>
            <person name="Woyke T."/>
        </authorList>
    </citation>
    <scope>NUCLEOTIDE SEQUENCE</scope>
    <source>
        <strain evidence="1">GVMAG-M-3300001348-25</strain>
    </source>
</reference>
<protein>
    <submittedName>
        <fullName evidence="1">Uncharacterized protein</fullName>
    </submittedName>
</protein>
<proteinExistence type="predicted"/>
<evidence type="ECO:0000313" key="1">
    <source>
        <dbReference type="EMBL" id="QHT28052.1"/>
    </source>
</evidence>